<dbReference type="NCBIfam" id="NF010335">
    <property type="entry name" value="PRK13764.1"/>
    <property type="match status" value="1"/>
</dbReference>
<gene>
    <name evidence="2" type="ORF">S01H1_69196</name>
</gene>
<organism evidence="2">
    <name type="scientific">marine sediment metagenome</name>
    <dbReference type="NCBI Taxonomy" id="412755"/>
    <lineage>
        <taxon>unclassified sequences</taxon>
        <taxon>metagenomes</taxon>
        <taxon>ecological metagenomes</taxon>
    </lineage>
</organism>
<dbReference type="Gene3D" id="3.40.50.300">
    <property type="entry name" value="P-loop containing nucleotide triphosphate hydrolases"/>
    <property type="match status" value="1"/>
</dbReference>
<dbReference type="Pfam" id="PF00013">
    <property type="entry name" value="KH_1"/>
    <property type="match status" value="1"/>
</dbReference>
<accession>X0XN44</accession>
<dbReference type="GO" id="GO:0003723">
    <property type="term" value="F:RNA binding"/>
    <property type="evidence" value="ECO:0007669"/>
    <property type="project" value="InterPro"/>
</dbReference>
<comment type="caution">
    <text evidence="2">The sequence shown here is derived from an EMBL/GenBank/DDBJ whole genome shotgun (WGS) entry which is preliminary data.</text>
</comment>
<dbReference type="InterPro" id="IPR009019">
    <property type="entry name" value="KH_sf_prok-type"/>
</dbReference>
<sequence length="247" mass="27525">TFAQALAEYYASKEKIVKTVEAPRDLILPETITQYAISHGSPEEVHDVLLLSRPDYTIFDEMRNTEDFKLFADMRLAGVGMIGVIHGTNPIDAIQRFVGRVELGVIPQVIDTVLFIKNGQIDKVLSVKMVVKVPAGMTEADLARPVVTVRNFETGKLEFELYSYGEETVVVPVEKEEVKGARKLASKEIKKYFEQYTSPVEVEVVSENKAIVKVPEWDISAIIGKGGSRIDKIEDDLGISIDIQELP</sequence>
<dbReference type="PANTHER" id="PTHR11603:SF147">
    <property type="entry name" value="MEMBRANE PROTEIN"/>
    <property type="match status" value="1"/>
</dbReference>
<dbReference type="AlphaFoldDB" id="X0XN44"/>
<dbReference type="Gene3D" id="3.30.1370.10">
    <property type="entry name" value="K Homology domain, type 1"/>
    <property type="match status" value="1"/>
</dbReference>
<dbReference type="EMBL" id="BARS01045924">
    <property type="protein sequence ID" value="GAG38058.1"/>
    <property type="molecule type" value="Genomic_DNA"/>
</dbReference>
<dbReference type="SUPFAM" id="SSF54814">
    <property type="entry name" value="Prokaryotic type KH domain (KH-domain type II)"/>
    <property type="match status" value="1"/>
</dbReference>
<dbReference type="InterPro" id="IPR052041">
    <property type="entry name" value="Nucleic_acid_metab_PIN/TRAM"/>
</dbReference>
<dbReference type="PANTHER" id="PTHR11603">
    <property type="entry name" value="AAA FAMILY ATPASE"/>
    <property type="match status" value="1"/>
</dbReference>
<dbReference type="InterPro" id="IPR027417">
    <property type="entry name" value="P-loop_NTPase"/>
</dbReference>
<dbReference type="PROSITE" id="PS50084">
    <property type="entry name" value="KH_TYPE_1"/>
    <property type="match status" value="1"/>
</dbReference>
<dbReference type="InterPro" id="IPR036612">
    <property type="entry name" value="KH_dom_type_1_sf"/>
</dbReference>
<name>X0XN44_9ZZZZ</name>
<protein>
    <recommendedName>
        <fullName evidence="1">K Homology domain-containing protein</fullName>
    </recommendedName>
</protein>
<reference evidence="2" key="1">
    <citation type="journal article" date="2014" name="Front. Microbiol.">
        <title>High frequency of phylogenetically diverse reductive dehalogenase-homologous genes in deep subseafloor sedimentary metagenomes.</title>
        <authorList>
            <person name="Kawai M."/>
            <person name="Futagami T."/>
            <person name="Toyoda A."/>
            <person name="Takaki Y."/>
            <person name="Nishi S."/>
            <person name="Hori S."/>
            <person name="Arai W."/>
            <person name="Tsubouchi T."/>
            <person name="Morono Y."/>
            <person name="Uchiyama I."/>
            <person name="Ito T."/>
            <person name="Fujiyama A."/>
            <person name="Inagaki F."/>
            <person name="Takami H."/>
        </authorList>
    </citation>
    <scope>NUCLEOTIDE SEQUENCE</scope>
    <source>
        <strain evidence="2">Expedition CK06-06</strain>
    </source>
</reference>
<evidence type="ECO:0000259" key="1">
    <source>
        <dbReference type="Pfam" id="PF00013"/>
    </source>
</evidence>
<dbReference type="InterPro" id="IPR004088">
    <property type="entry name" value="KH_dom_type_1"/>
</dbReference>
<dbReference type="SUPFAM" id="SSF52540">
    <property type="entry name" value="P-loop containing nucleoside triphosphate hydrolases"/>
    <property type="match status" value="1"/>
</dbReference>
<evidence type="ECO:0000313" key="2">
    <source>
        <dbReference type="EMBL" id="GAG38058.1"/>
    </source>
</evidence>
<feature type="non-terminal residue" evidence="2">
    <location>
        <position position="1"/>
    </location>
</feature>
<feature type="domain" description="K Homology" evidence="1">
    <location>
        <begin position="211"/>
        <end position="244"/>
    </location>
</feature>
<proteinExistence type="predicted"/>
<feature type="non-terminal residue" evidence="2">
    <location>
        <position position="247"/>
    </location>
</feature>